<keyword evidence="1" id="KW-1133">Transmembrane helix</keyword>
<organism evidence="2 3">
    <name type="scientific">Gonapodya prolifera (strain JEL478)</name>
    <name type="common">Monoblepharis prolifera</name>
    <dbReference type="NCBI Taxonomy" id="1344416"/>
    <lineage>
        <taxon>Eukaryota</taxon>
        <taxon>Fungi</taxon>
        <taxon>Fungi incertae sedis</taxon>
        <taxon>Chytridiomycota</taxon>
        <taxon>Chytridiomycota incertae sedis</taxon>
        <taxon>Monoblepharidomycetes</taxon>
        <taxon>Monoblepharidales</taxon>
        <taxon>Gonapodyaceae</taxon>
        <taxon>Gonapodya</taxon>
    </lineage>
</organism>
<reference evidence="2 3" key="1">
    <citation type="journal article" date="2015" name="Genome Biol. Evol.">
        <title>Phylogenomic analyses indicate that early fungi evolved digesting cell walls of algal ancestors of land plants.</title>
        <authorList>
            <person name="Chang Y."/>
            <person name="Wang S."/>
            <person name="Sekimoto S."/>
            <person name="Aerts A.L."/>
            <person name="Choi C."/>
            <person name="Clum A."/>
            <person name="LaButti K.M."/>
            <person name="Lindquist E.A."/>
            <person name="Yee Ngan C."/>
            <person name="Ohm R.A."/>
            <person name="Salamov A.A."/>
            <person name="Grigoriev I.V."/>
            <person name="Spatafora J.W."/>
            <person name="Berbee M.L."/>
        </authorList>
    </citation>
    <scope>NUCLEOTIDE SEQUENCE [LARGE SCALE GENOMIC DNA]</scope>
    <source>
        <strain evidence="2 3">JEL478</strain>
    </source>
</reference>
<keyword evidence="1" id="KW-0472">Membrane</keyword>
<gene>
    <name evidence="2" type="ORF">M427DRAFT_194459</name>
</gene>
<keyword evidence="1" id="KW-0812">Transmembrane</keyword>
<feature type="transmembrane region" description="Helical" evidence="1">
    <location>
        <begin position="47"/>
        <end position="68"/>
    </location>
</feature>
<keyword evidence="3" id="KW-1185">Reference proteome</keyword>
<protein>
    <submittedName>
        <fullName evidence="2">Uncharacterized protein</fullName>
    </submittedName>
</protein>
<name>A0A139AP90_GONPJ</name>
<sequence>MQRSEPFDHTYQLHNNSTIYNREMYQIRSNMLHVLYITVRGMLPLRWLVFLAYRALTVVTGASVSLMGRVQTRTLSRSSLSGSDLTPLSLYQWPLLPFCCSLQACHGH</sequence>
<proteinExistence type="predicted"/>
<evidence type="ECO:0000313" key="2">
    <source>
        <dbReference type="EMBL" id="KXS18560.1"/>
    </source>
</evidence>
<dbReference type="Proteomes" id="UP000070544">
    <property type="component" value="Unassembled WGS sequence"/>
</dbReference>
<evidence type="ECO:0000313" key="3">
    <source>
        <dbReference type="Proteomes" id="UP000070544"/>
    </source>
</evidence>
<evidence type="ECO:0000256" key="1">
    <source>
        <dbReference type="SAM" id="Phobius"/>
    </source>
</evidence>
<dbReference type="EMBL" id="KQ965741">
    <property type="protein sequence ID" value="KXS18560.1"/>
    <property type="molecule type" value="Genomic_DNA"/>
</dbReference>
<accession>A0A139AP90</accession>
<dbReference type="AlphaFoldDB" id="A0A139AP90"/>